<evidence type="ECO:0000259" key="9">
    <source>
        <dbReference type="SMART" id="SM01002"/>
    </source>
</evidence>
<feature type="region of interest" description="Disordered" evidence="8">
    <location>
        <begin position="218"/>
        <end position="237"/>
    </location>
</feature>
<evidence type="ECO:0000256" key="1">
    <source>
        <dbReference type="ARBA" id="ARBA00003943"/>
    </source>
</evidence>
<keyword evidence="4" id="KW-0521">NADP</keyword>
<protein>
    <recommendedName>
        <fullName evidence="2">proton-translocating NAD(P)(+) transhydrogenase</fullName>
        <ecNumber evidence="2">7.1.1.1</ecNumber>
    </recommendedName>
</protein>
<dbReference type="GO" id="GO:0050661">
    <property type="term" value="F:NADP binding"/>
    <property type="evidence" value="ECO:0007669"/>
    <property type="project" value="TreeGrafter"/>
</dbReference>
<sequence>MPPEREAATLVVLAERLPDERRVAMVPREIARLSAKVRVMVETGAGAEAGFSDDDYRAAGAMVGGRDQLLAAADIVVAVRAPEQLAGLRAGATLVSLGAHDRELAAILLAQEINHLGLERLPRITRAQSMDVLSSQATVAGYAAVIAGAQALDTLMPMLTTAAGSIKPARMIALGAGVAGLQAIATARRLGAVAHGFDVRAAAREQVESLGAKFVFPDTSGPSSGVPGSGQPPSGLTVAEAAGGYASDQTVDQQAVLRRALTPALADMQLVVTSAQIPGRPAPILIDDETLAAMTPGAVIVDLAAETGGNTTRTRADSVVTVGRIRILGSTHLPSLMATDASRLFSNNLRALLEHLLDEDGRLRLSRDDAITDALLGAPPIVKAA</sequence>
<dbReference type="CDD" id="cd05304">
    <property type="entry name" value="Rubrum_tdh"/>
    <property type="match status" value="1"/>
</dbReference>
<comment type="caution">
    <text evidence="11">The sequence shown here is derived from an EMBL/GenBank/DDBJ whole genome shotgun (WGS) entry which is preliminary data.</text>
</comment>
<evidence type="ECO:0000256" key="4">
    <source>
        <dbReference type="ARBA" id="ARBA00022857"/>
    </source>
</evidence>
<dbReference type="RefSeq" id="WP_138327798.1">
    <property type="nucleotide sequence ID" value="NZ_VCDI01000010.1"/>
</dbReference>
<dbReference type="SUPFAM" id="SSF52283">
    <property type="entry name" value="Formate/glycerate dehydrogenase catalytic domain-like"/>
    <property type="match status" value="1"/>
</dbReference>
<proteinExistence type="predicted"/>
<evidence type="ECO:0000256" key="5">
    <source>
        <dbReference type="ARBA" id="ARBA00022967"/>
    </source>
</evidence>
<dbReference type="Pfam" id="PF05222">
    <property type="entry name" value="AlaDh_PNT_N"/>
    <property type="match status" value="1"/>
</dbReference>
<dbReference type="EMBL" id="VCDI01000010">
    <property type="protein sequence ID" value="TLU70857.1"/>
    <property type="molecule type" value="Genomic_DNA"/>
</dbReference>
<evidence type="ECO:0000256" key="6">
    <source>
        <dbReference type="ARBA" id="ARBA00023027"/>
    </source>
</evidence>
<dbReference type="PANTHER" id="PTHR10160:SF19">
    <property type="entry name" value="PROTON-TRANSLOCATING NAD(P)(+) TRANSHYDROGENASE"/>
    <property type="match status" value="1"/>
</dbReference>
<keyword evidence="12" id="KW-1185">Reference proteome</keyword>
<dbReference type="Proteomes" id="UP000305654">
    <property type="component" value="Unassembled WGS sequence"/>
</dbReference>
<comment type="function">
    <text evidence="1">The transhydrogenation between NADH and NADP is coupled to respiration and ATP hydrolysis and functions as a proton pump across the membrane.</text>
</comment>
<dbReference type="InterPro" id="IPR007886">
    <property type="entry name" value="AlaDH/PNT_N"/>
</dbReference>
<dbReference type="Pfam" id="PF01262">
    <property type="entry name" value="AlaDh_PNT_C"/>
    <property type="match status" value="1"/>
</dbReference>
<evidence type="ECO:0000313" key="11">
    <source>
        <dbReference type="EMBL" id="TLU70857.1"/>
    </source>
</evidence>
<keyword evidence="3" id="KW-0547">Nucleotide-binding</keyword>
<evidence type="ECO:0000256" key="7">
    <source>
        <dbReference type="ARBA" id="ARBA00048202"/>
    </source>
</evidence>
<dbReference type="GO" id="GO:0005886">
    <property type="term" value="C:plasma membrane"/>
    <property type="evidence" value="ECO:0007669"/>
    <property type="project" value="TreeGrafter"/>
</dbReference>
<dbReference type="SMART" id="SM01002">
    <property type="entry name" value="AlaDh_PNT_C"/>
    <property type="match status" value="1"/>
</dbReference>
<name>A0A5R9J2Y4_9PROT</name>
<evidence type="ECO:0000256" key="2">
    <source>
        <dbReference type="ARBA" id="ARBA00012943"/>
    </source>
</evidence>
<feature type="domain" description="Alanine dehydrogenase/pyridine nucleotide transhydrogenase N-terminal" evidence="10">
    <location>
        <begin position="11"/>
        <end position="140"/>
    </location>
</feature>
<feature type="domain" description="Alanine dehydrogenase/pyridine nucleotide transhydrogenase NAD(H)-binding" evidence="9">
    <location>
        <begin position="149"/>
        <end position="329"/>
    </location>
</feature>
<gene>
    <name evidence="11" type="ORF">FE263_19930</name>
</gene>
<keyword evidence="6" id="KW-0520">NAD</keyword>
<dbReference type="GO" id="GO:0008750">
    <property type="term" value="F:proton-translocating NAD(P)+ transhydrogenase activity"/>
    <property type="evidence" value="ECO:0007669"/>
    <property type="project" value="UniProtKB-EC"/>
</dbReference>
<dbReference type="InterPro" id="IPR036291">
    <property type="entry name" value="NAD(P)-bd_dom_sf"/>
</dbReference>
<dbReference type="SUPFAM" id="SSF51735">
    <property type="entry name" value="NAD(P)-binding Rossmann-fold domains"/>
    <property type="match status" value="1"/>
</dbReference>
<dbReference type="GO" id="GO:0006740">
    <property type="term" value="P:NADPH regeneration"/>
    <property type="evidence" value="ECO:0007669"/>
    <property type="project" value="TreeGrafter"/>
</dbReference>
<organism evidence="11 12">
    <name type="scientific">Lichenicoccus roseus</name>
    <dbReference type="NCBI Taxonomy" id="2683649"/>
    <lineage>
        <taxon>Bacteria</taxon>
        <taxon>Pseudomonadati</taxon>
        <taxon>Pseudomonadota</taxon>
        <taxon>Alphaproteobacteria</taxon>
        <taxon>Acetobacterales</taxon>
        <taxon>Acetobacteraceae</taxon>
        <taxon>Lichenicoccus</taxon>
    </lineage>
</organism>
<dbReference type="OrthoDB" id="9804592at2"/>
<evidence type="ECO:0000256" key="8">
    <source>
        <dbReference type="SAM" id="MobiDB-lite"/>
    </source>
</evidence>
<evidence type="ECO:0000259" key="10">
    <source>
        <dbReference type="SMART" id="SM01003"/>
    </source>
</evidence>
<dbReference type="PANTHER" id="PTHR10160">
    <property type="entry name" value="NAD(P) TRANSHYDROGENASE"/>
    <property type="match status" value="1"/>
</dbReference>
<dbReference type="Gene3D" id="3.40.50.720">
    <property type="entry name" value="NAD(P)-binding Rossmann-like Domain"/>
    <property type="match status" value="2"/>
</dbReference>
<evidence type="ECO:0000313" key="12">
    <source>
        <dbReference type="Proteomes" id="UP000305654"/>
    </source>
</evidence>
<keyword evidence="5" id="KW-1278">Translocase</keyword>
<reference evidence="11 12" key="1">
    <citation type="submission" date="2019-05" db="EMBL/GenBank/DDBJ databases">
        <authorList>
            <person name="Pankratov T."/>
            <person name="Grouzdev D."/>
        </authorList>
    </citation>
    <scope>NUCLEOTIDE SEQUENCE [LARGE SCALE GENOMIC DNA]</scope>
    <source>
        <strain evidence="11 12">KEBCLARHB70R</strain>
    </source>
</reference>
<evidence type="ECO:0000256" key="3">
    <source>
        <dbReference type="ARBA" id="ARBA00022741"/>
    </source>
</evidence>
<dbReference type="EC" id="7.1.1.1" evidence="2"/>
<accession>A0A5R9J2Y4</accession>
<comment type="catalytic activity">
    <reaction evidence="7">
        <text>NAD(+) + NADPH + H(+)(in) = NADH + NADP(+) + H(+)(out)</text>
        <dbReference type="Rhea" id="RHEA:47992"/>
        <dbReference type="ChEBI" id="CHEBI:15378"/>
        <dbReference type="ChEBI" id="CHEBI:57540"/>
        <dbReference type="ChEBI" id="CHEBI:57783"/>
        <dbReference type="ChEBI" id="CHEBI:57945"/>
        <dbReference type="ChEBI" id="CHEBI:58349"/>
        <dbReference type="EC" id="7.1.1.1"/>
    </reaction>
</comment>
<dbReference type="AlphaFoldDB" id="A0A5R9J2Y4"/>
<dbReference type="InterPro" id="IPR007698">
    <property type="entry name" value="AlaDH/PNT_NAD(H)-bd"/>
</dbReference>
<feature type="compositionally biased region" description="Low complexity" evidence="8">
    <location>
        <begin position="218"/>
        <end position="235"/>
    </location>
</feature>
<dbReference type="SMART" id="SM01003">
    <property type="entry name" value="AlaDh_PNT_N"/>
    <property type="match status" value="1"/>
</dbReference>